<dbReference type="Proteomes" id="UP000320672">
    <property type="component" value="Chromosome"/>
</dbReference>
<feature type="transmembrane region" description="Helical" evidence="1">
    <location>
        <begin position="6"/>
        <end position="27"/>
    </location>
</feature>
<dbReference type="EMBL" id="CP036262">
    <property type="protein sequence ID" value="QDS95205.1"/>
    <property type="molecule type" value="Genomic_DNA"/>
</dbReference>
<evidence type="ECO:0000256" key="1">
    <source>
        <dbReference type="SAM" id="Phobius"/>
    </source>
</evidence>
<reference evidence="2 3" key="1">
    <citation type="submission" date="2019-02" db="EMBL/GenBank/DDBJ databases">
        <title>Deep-cultivation of Planctomycetes and their phenomic and genomic characterization uncovers novel biology.</title>
        <authorList>
            <person name="Wiegand S."/>
            <person name="Jogler M."/>
            <person name="Boedeker C."/>
            <person name="Pinto D."/>
            <person name="Vollmers J."/>
            <person name="Rivas-Marin E."/>
            <person name="Kohn T."/>
            <person name="Peeters S.H."/>
            <person name="Heuer A."/>
            <person name="Rast P."/>
            <person name="Oberbeckmann S."/>
            <person name="Bunk B."/>
            <person name="Jeske O."/>
            <person name="Meyerdierks A."/>
            <person name="Storesund J.E."/>
            <person name="Kallscheuer N."/>
            <person name="Luecker S."/>
            <person name="Lage O.M."/>
            <person name="Pohl T."/>
            <person name="Merkel B.J."/>
            <person name="Hornburger P."/>
            <person name="Mueller R.-W."/>
            <person name="Bruemmer F."/>
            <person name="Labrenz M."/>
            <person name="Spormann A.M."/>
            <person name="Op den Camp H."/>
            <person name="Overmann J."/>
            <person name="Amann R."/>
            <person name="Jetten M.S.M."/>
            <person name="Mascher T."/>
            <person name="Medema M.H."/>
            <person name="Devos D.P."/>
            <person name="Kaster A.-K."/>
            <person name="Ovreas L."/>
            <person name="Rohde M."/>
            <person name="Galperin M.Y."/>
            <person name="Jogler C."/>
        </authorList>
    </citation>
    <scope>NUCLEOTIDE SEQUENCE [LARGE SCALE GENOMIC DNA]</scope>
    <source>
        <strain evidence="2 3">FF011L</strain>
    </source>
</reference>
<keyword evidence="3" id="KW-1185">Reference proteome</keyword>
<name>A0A517MJY6_9BACT</name>
<dbReference type="RefSeq" id="WP_145353202.1">
    <property type="nucleotide sequence ID" value="NZ_CP036262.1"/>
</dbReference>
<accession>A0A517MJY6</accession>
<organism evidence="2 3">
    <name type="scientific">Roseimaritima multifibrata</name>
    <dbReference type="NCBI Taxonomy" id="1930274"/>
    <lineage>
        <taxon>Bacteria</taxon>
        <taxon>Pseudomonadati</taxon>
        <taxon>Planctomycetota</taxon>
        <taxon>Planctomycetia</taxon>
        <taxon>Pirellulales</taxon>
        <taxon>Pirellulaceae</taxon>
        <taxon>Roseimaritima</taxon>
    </lineage>
</organism>
<proteinExistence type="predicted"/>
<gene>
    <name evidence="2" type="ORF">FF011L_39980</name>
</gene>
<protein>
    <submittedName>
        <fullName evidence="2">Uncharacterized protein</fullName>
    </submittedName>
</protein>
<keyword evidence="1" id="KW-1133">Transmembrane helix</keyword>
<evidence type="ECO:0000313" key="3">
    <source>
        <dbReference type="Proteomes" id="UP000320672"/>
    </source>
</evidence>
<sequence length="295" mass="33333">MYTILFLALFPIGIFLAFVVVTVIITLREIHYVWYLAPQESVSDSVSASDTSSRALNARVDIPYQPPAYQQPTLPLTPYAGQKCRDFDSMQYEYLGDFRHAKGGIYKIRYDVWWSKDRYVLALIEAGKVAGIPVSNVSLITLGNPTHKGHPGSSPPQSAKDLPSICITTIVTEAAYEPDLTGATQTMLFPHANSGDQQRFHYQRLKLPSAVPFSANPLEDLYQFRIADAARIFESGNAQHIETSQKMWRPTLRGTMRIVADQYAFMLARRFYSDKRRLRKQLGKLESESSRMSPT</sequence>
<dbReference type="AlphaFoldDB" id="A0A517MJY6"/>
<keyword evidence="1" id="KW-0472">Membrane</keyword>
<keyword evidence="1" id="KW-0812">Transmembrane</keyword>
<dbReference type="OrthoDB" id="266157at2"/>
<evidence type="ECO:0000313" key="2">
    <source>
        <dbReference type="EMBL" id="QDS95205.1"/>
    </source>
</evidence>
<dbReference type="KEGG" id="rml:FF011L_39980"/>